<evidence type="ECO:0000313" key="2">
    <source>
        <dbReference type="EMBL" id="PJO64014.1"/>
    </source>
</evidence>
<protein>
    <submittedName>
        <fullName evidence="2">Uncharacterized protein</fullName>
    </submittedName>
</protein>
<proteinExistence type="predicted"/>
<dbReference type="EMBL" id="PHRB01000025">
    <property type="protein sequence ID" value="PJO64014.1"/>
    <property type="molecule type" value="Genomic_DNA"/>
</dbReference>
<dbReference type="AlphaFoldDB" id="A0AAX0U5V8"/>
<accession>A0AAX0U5V8</accession>
<gene>
    <name evidence="2" type="ORF">CWD88_22520</name>
</gene>
<evidence type="ECO:0000256" key="1">
    <source>
        <dbReference type="SAM" id="MobiDB-lite"/>
    </source>
</evidence>
<evidence type="ECO:0000313" key="3">
    <source>
        <dbReference type="Proteomes" id="UP000231878"/>
    </source>
</evidence>
<name>A0AAX0U5V8_BURPE</name>
<feature type="compositionally biased region" description="Low complexity" evidence="1">
    <location>
        <begin position="73"/>
        <end position="84"/>
    </location>
</feature>
<comment type="caution">
    <text evidence="2">The sequence shown here is derived from an EMBL/GenBank/DDBJ whole genome shotgun (WGS) entry which is preliminary data.</text>
</comment>
<dbReference type="Proteomes" id="UP000231878">
    <property type="component" value="Unassembled WGS sequence"/>
</dbReference>
<sequence>MVSAPTGDRDENRDVCAPREARIARRLVENVQTARQARRASFAGSPGGMHGGVTLRMTLRARRRAPAARRSARAALRSARGASRGVPSAAHRTRRRRCGGGTQAPQCTARRLRGRSMA</sequence>
<feature type="region of interest" description="Disordered" evidence="1">
    <location>
        <begin position="63"/>
        <end position="118"/>
    </location>
</feature>
<organism evidence="2 3">
    <name type="scientific">Burkholderia pseudomallei</name>
    <name type="common">Pseudomonas pseudomallei</name>
    <dbReference type="NCBI Taxonomy" id="28450"/>
    <lineage>
        <taxon>Bacteria</taxon>
        <taxon>Pseudomonadati</taxon>
        <taxon>Pseudomonadota</taxon>
        <taxon>Betaproteobacteria</taxon>
        <taxon>Burkholderiales</taxon>
        <taxon>Burkholderiaceae</taxon>
        <taxon>Burkholderia</taxon>
        <taxon>pseudomallei group</taxon>
    </lineage>
</organism>
<feature type="compositionally biased region" description="Basic residues" evidence="1">
    <location>
        <begin position="63"/>
        <end position="72"/>
    </location>
</feature>
<reference evidence="2 3" key="1">
    <citation type="submission" date="2017-11" db="EMBL/GenBank/DDBJ databases">
        <title>Molecular characterization of Burkholderia pseudomallei and closely related isolates from Vietnam.</title>
        <authorList>
            <person name="Ustinov D.V."/>
            <person name="Antonov A.S."/>
            <person name="Avdusheva E.F."/>
            <person name="Shpak I.M."/>
            <person name="Zakharova I.B."/>
            <person name="Thi L.A."/>
            <person name="Teteryatnikova N."/>
            <person name="Lopasteyskaya Y.A."/>
            <person name="Kuzyutina J.A."/>
            <person name="Ngo T.N."/>
            <person name="Victorov D.V."/>
        </authorList>
    </citation>
    <scope>NUCLEOTIDE SEQUENCE [LARGE SCALE GENOMIC DNA]</scope>
    <source>
        <strain evidence="2 3">V1512</strain>
    </source>
</reference>